<evidence type="ECO:0000313" key="7">
    <source>
        <dbReference type="Ensembl" id="ENSOANP00000052811.1"/>
    </source>
</evidence>
<dbReference type="GO" id="GO:0016791">
    <property type="term" value="F:phosphatase activity"/>
    <property type="evidence" value="ECO:0007669"/>
    <property type="project" value="Ensembl"/>
</dbReference>
<feature type="domain" description="DHHA2" evidence="6">
    <location>
        <begin position="290"/>
        <end position="434"/>
    </location>
</feature>
<dbReference type="GO" id="GO:0046872">
    <property type="term" value="F:metal ion binding"/>
    <property type="evidence" value="ECO:0007669"/>
    <property type="project" value="UniProtKB-KW"/>
</dbReference>
<organism evidence="7 8">
    <name type="scientific">Ornithorhynchus anatinus</name>
    <name type="common">Duckbill platypus</name>
    <dbReference type="NCBI Taxonomy" id="9258"/>
    <lineage>
        <taxon>Eukaryota</taxon>
        <taxon>Metazoa</taxon>
        <taxon>Chordata</taxon>
        <taxon>Craniata</taxon>
        <taxon>Vertebrata</taxon>
        <taxon>Euteleostomi</taxon>
        <taxon>Mammalia</taxon>
        <taxon>Monotremata</taxon>
        <taxon>Ornithorhynchidae</taxon>
        <taxon>Ornithorhynchus</taxon>
    </lineage>
</organism>
<dbReference type="Bgee" id="ENSOANG00000049093">
    <property type="expression patterns" value="Expressed in heart and 7 other cell types or tissues"/>
</dbReference>
<dbReference type="InterPro" id="IPR038763">
    <property type="entry name" value="DHH_sf"/>
</dbReference>
<comment type="cofactor">
    <cofactor evidence="1">
        <name>Mn(2+)</name>
        <dbReference type="ChEBI" id="CHEBI:29035"/>
    </cofactor>
</comment>
<dbReference type="Pfam" id="PF02833">
    <property type="entry name" value="DHHA2"/>
    <property type="match status" value="1"/>
</dbReference>
<dbReference type="GO" id="GO:0031113">
    <property type="term" value="P:regulation of microtubule polymerization"/>
    <property type="evidence" value="ECO:0007669"/>
    <property type="project" value="Ensembl"/>
</dbReference>
<evidence type="ECO:0000259" key="6">
    <source>
        <dbReference type="SMART" id="SM01131"/>
    </source>
</evidence>
<evidence type="ECO:0000313" key="8">
    <source>
        <dbReference type="Proteomes" id="UP000002279"/>
    </source>
</evidence>
<dbReference type="GO" id="GO:0005737">
    <property type="term" value="C:cytoplasm"/>
    <property type="evidence" value="ECO:0000318"/>
    <property type="project" value="GO_Central"/>
</dbReference>
<dbReference type="PANTHER" id="PTHR12112:SF47">
    <property type="entry name" value="EXOPOLYPHOSPHATASE PRUNE1"/>
    <property type="match status" value="1"/>
</dbReference>
<evidence type="ECO:0000256" key="5">
    <source>
        <dbReference type="ARBA" id="ARBA00023211"/>
    </source>
</evidence>
<dbReference type="InterPro" id="IPR004097">
    <property type="entry name" value="DHHA2"/>
</dbReference>
<dbReference type="Gene3D" id="3.90.1640.10">
    <property type="entry name" value="inorganic pyrophosphatase (n-terminal core)"/>
    <property type="match status" value="1"/>
</dbReference>
<dbReference type="Proteomes" id="UP000002279">
    <property type="component" value="Chromosome X5"/>
</dbReference>
<proteinExistence type="inferred from homology"/>
<gene>
    <name evidence="7" type="primary">PRUNE1</name>
</gene>
<dbReference type="GO" id="GO:0004309">
    <property type="term" value="F:exopolyphosphatase activity"/>
    <property type="evidence" value="ECO:0000318"/>
    <property type="project" value="GO_Central"/>
</dbReference>
<dbReference type="PANTHER" id="PTHR12112">
    <property type="entry name" value="BNIP - RELATED"/>
    <property type="match status" value="1"/>
</dbReference>
<evidence type="ECO:0000256" key="2">
    <source>
        <dbReference type="ARBA" id="ARBA00010331"/>
    </source>
</evidence>
<dbReference type="Gene3D" id="3.10.310.20">
    <property type="entry name" value="DHHA2 domain"/>
    <property type="match status" value="1"/>
</dbReference>
<keyword evidence="3" id="KW-0479">Metal-binding</keyword>
<sequence length="484" mass="51680">MRGRIRGDPLAGQRARLSRRWETVALPGVGRSGAEGGGGPGHLSPLPLGHEPLFLAAPASGKNPGIGPTRGTLCRRDPPPISLEFEKEQSVGEVHVVLGNEACDLDSMVSALALAFFLSRTSAQPSAVPLLNVARGELPLRGDSVALLRRLHLPEAALIFRDEVDLHALHRAGRLSLTLVDHHVLPSSDAALEEVVTEVLDHRPLEKQWAAPCRVKAEPVGSCTTLVAERILQEAPHILDPQLAALLHGTIVLDCVDLSPAAGKVTPRDARCVEELESRFPELAPHSRIFQVLQEAKFDVSGLTTEQMLRKDLKVISGEGGTLALSAIYLTLEAFLQRADLALELAAFCQGRGYDGLVAMTISFDASGRPTRHIVVFCPHAELRAAVCETLEQAQSPALGLSPVPSPHPDLSAFTQANATASRKAVLPLLRARLAPPEDDPPLPPTPMNSLVDECPLARGLPGLSAEAVFEKCNQITLARSAAK</sequence>
<dbReference type="AlphaFoldDB" id="A0A6I8PFV6"/>
<dbReference type="InterPro" id="IPR001667">
    <property type="entry name" value="DDH_dom"/>
</dbReference>
<dbReference type="InterPro" id="IPR038222">
    <property type="entry name" value="DHHA2_dom_sf"/>
</dbReference>
<dbReference type="FunFam" id="3.90.1640.10:FF:000004">
    <property type="entry name" value="Prune exopolyphosphatase 1"/>
    <property type="match status" value="1"/>
</dbReference>
<reference evidence="7 8" key="1">
    <citation type="journal article" date="2008" name="Nature">
        <title>Genome analysis of the platypus reveals unique signatures of evolution.</title>
        <authorList>
            <person name="Warren W.C."/>
            <person name="Hillier L.W."/>
            <person name="Marshall Graves J.A."/>
            <person name="Birney E."/>
            <person name="Ponting C.P."/>
            <person name="Grutzner F."/>
            <person name="Belov K."/>
            <person name="Miller W."/>
            <person name="Clarke L."/>
            <person name="Chinwalla A.T."/>
            <person name="Yang S.P."/>
            <person name="Heger A."/>
            <person name="Locke D.P."/>
            <person name="Miethke P."/>
            <person name="Waters P.D."/>
            <person name="Veyrunes F."/>
            <person name="Fulton L."/>
            <person name="Fulton B."/>
            <person name="Graves T."/>
            <person name="Wallis J."/>
            <person name="Puente X.S."/>
            <person name="Lopez-Otin C."/>
            <person name="Ordonez G.R."/>
            <person name="Eichler E.E."/>
            <person name="Chen L."/>
            <person name="Cheng Z."/>
            <person name="Deakin J.E."/>
            <person name="Alsop A."/>
            <person name="Thompson K."/>
            <person name="Kirby P."/>
            <person name="Papenfuss A.T."/>
            <person name="Wakefield M.J."/>
            <person name="Olender T."/>
            <person name="Lancet D."/>
            <person name="Huttley G.A."/>
            <person name="Smit A.F."/>
            <person name="Pask A."/>
            <person name="Temple-Smith P."/>
            <person name="Batzer M.A."/>
            <person name="Walker J.A."/>
            <person name="Konkel M.K."/>
            <person name="Harris R.S."/>
            <person name="Whittington C.M."/>
            <person name="Wong E.S."/>
            <person name="Gemmell N.J."/>
            <person name="Buschiazzo E."/>
            <person name="Vargas Jentzsch I.M."/>
            <person name="Merkel A."/>
            <person name="Schmitz J."/>
            <person name="Zemann A."/>
            <person name="Churakov G."/>
            <person name="Kriegs J.O."/>
            <person name="Brosius J."/>
            <person name="Murchison E.P."/>
            <person name="Sachidanandam R."/>
            <person name="Smith C."/>
            <person name="Hannon G.J."/>
            <person name="Tsend-Ayush E."/>
            <person name="McMillan D."/>
            <person name="Attenborough R."/>
            <person name="Rens W."/>
            <person name="Ferguson-Smith M."/>
            <person name="Lefevre C.M."/>
            <person name="Sharp J.A."/>
            <person name="Nicholas K.R."/>
            <person name="Ray D.A."/>
            <person name="Kube M."/>
            <person name="Reinhardt R."/>
            <person name="Pringle T.H."/>
            <person name="Taylor J."/>
            <person name="Jones R.C."/>
            <person name="Nixon B."/>
            <person name="Dacheux J.L."/>
            <person name="Niwa H."/>
            <person name="Sekita Y."/>
            <person name="Huang X."/>
            <person name="Stark A."/>
            <person name="Kheradpour P."/>
            <person name="Kellis M."/>
            <person name="Flicek P."/>
            <person name="Chen Y."/>
            <person name="Webber C."/>
            <person name="Hardison R."/>
            <person name="Nelson J."/>
            <person name="Hallsworth-Pepin K."/>
            <person name="Delehaunty K."/>
            <person name="Markovic C."/>
            <person name="Minx P."/>
            <person name="Feng Y."/>
            <person name="Kremitzki C."/>
            <person name="Mitreva M."/>
            <person name="Glasscock J."/>
            <person name="Wylie T."/>
            <person name="Wohldmann P."/>
            <person name="Thiru P."/>
            <person name="Nhan M.N."/>
            <person name="Pohl C.S."/>
            <person name="Smith S.M."/>
            <person name="Hou S."/>
            <person name="Nefedov M."/>
            <person name="de Jong P.J."/>
            <person name="Renfree M.B."/>
            <person name="Mardis E.R."/>
            <person name="Wilson R.K."/>
        </authorList>
    </citation>
    <scope>NUCLEOTIDE SEQUENCE [LARGE SCALE GENOMIC DNA]</scope>
    <source>
        <strain evidence="7 8">Glennie</strain>
    </source>
</reference>
<dbReference type="Pfam" id="PF01368">
    <property type="entry name" value="DHH"/>
    <property type="match status" value="1"/>
</dbReference>
<protein>
    <submittedName>
        <fullName evidence="7">Prune exopolyphosphatase 1</fullName>
    </submittedName>
</protein>
<keyword evidence="4" id="KW-0378">Hydrolase</keyword>
<keyword evidence="8" id="KW-1185">Reference proteome</keyword>
<keyword evidence="5" id="KW-0464">Manganese</keyword>
<dbReference type="GO" id="GO:0005829">
    <property type="term" value="C:cytosol"/>
    <property type="evidence" value="ECO:0007669"/>
    <property type="project" value="Ensembl"/>
</dbReference>
<dbReference type="GeneTree" id="ENSGT00450000040262"/>
<dbReference type="GO" id="GO:0050767">
    <property type="term" value="P:regulation of neurogenesis"/>
    <property type="evidence" value="ECO:0007669"/>
    <property type="project" value="Ensembl"/>
</dbReference>
<evidence type="ECO:0000256" key="3">
    <source>
        <dbReference type="ARBA" id="ARBA00022723"/>
    </source>
</evidence>
<dbReference type="FunCoup" id="A0A6I8PFV6">
    <property type="interactions" value="1119"/>
</dbReference>
<dbReference type="Ensembl" id="ENSOANT00000074833.1">
    <property type="protein sequence ID" value="ENSOANP00000052811.1"/>
    <property type="gene ID" value="ENSOANG00000049093.1"/>
</dbReference>
<accession>A0A6I8PFV6</accession>
<name>A0A6I8PFV6_ORNAN</name>
<dbReference type="SUPFAM" id="SSF64182">
    <property type="entry name" value="DHH phosphoesterases"/>
    <property type="match status" value="1"/>
</dbReference>
<dbReference type="GO" id="GO:0015631">
    <property type="term" value="F:tubulin binding"/>
    <property type="evidence" value="ECO:0007669"/>
    <property type="project" value="Ensembl"/>
</dbReference>
<evidence type="ECO:0000256" key="4">
    <source>
        <dbReference type="ARBA" id="ARBA00022801"/>
    </source>
</evidence>
<dbReference type="InParanoid" id="A0A6I8PFV6"/>
<comment type="similarity">
    <text evidence="2">Belongs to the PPase class C family. Prune subfamily.</text>
</comment>
<reference evidence="7" key="2">
    <citation type="submission" date="2025-08" db="UniProtKB">
        <authorList>
            <consortium name="Ensembl"/>
        </authorList>
    </citation>
    <scope>IDENTIFICATION</scope>
    <source>
        <strain evidence="7">Glennie</strain>
    </source>
</reference>
<reference evidence="7" key="3">
    <citation type="submission" date="2025-09" db="UniProtKB">
        <authorList>
            <consortium name="Ensembl"/>
        </authorList>
    </citation>
    <scope>IDENTIFICATION</scope>
    <source>
        <strain evidence="7">Glennie</strain>
    </source>
</reference>
<dbReference type="SMART" id="SM01131">
    <property type="entry name" value="DHHA2"/>
    <property type="match status" value="1"/>
</dbReference>
<evidence type="ECO:0000256" key="1">
    <source>
        <dbReference type="ARBA" id="ARBA00001936"/>
    </source>
</evidence>
<dbReference type="OMA" id="TMTIFFN"/>